<dbReference type="Gene3D" id="1.10.150.250">
    <property type="entry name" value="Flavinator of succinate dehydrogenase"/>
    <property type="match status" value="1"/>
</dbReference>
<keyword evidence="5" id="KW-1185">Reference proteome</keyword>
<keyword evidence="3" id="KW-0143">Chaperone</keyword>
<evidence type="ECO:0000256" key="3">
    <source>
        <dbReference type="ARBA" id="ARBA00023186"/>
    </source>
</evidence>
<sequence>MSGTKISSASIDDPRRKKLLFRAWHRGMREMDLILGPFADERIADLDDERLDQFEALMSENDQDLYRWVMGERAIPPQWGGPLLASIIAHRRQRIG</sequence>
<dbReference type="InterPro" id="IPR036714">
    <property type="entry name" value="SDH_sf"/>
</dbReference>
<dbReference type="Proteomes" id="UP000215405">
    <property type="component" value="Unassembled WGS sequence"/>
</dbReference>
<accession>A0A231UT25</accession>
<dbReference type="Pfam" id="PF03937">
    <property type="entry name" value="Sdh5"/>
    <property type="match status" value="1"/>
</dbReference>
<organism evidence="4 5">
    <name type="scientific">Notoacmeibacter marinus</name>
    <dbReference type="NCBI Taxonomy" id="1876515"/>
    <lineage>
        <taxon>Bacteria</taxon>
        <taxon>Pseudomonadati</taxon>
        <taxon>Pseudomonadota</taxon>
        <taxon>Alphaproteobacteria</taxon>
        <taxon>Hyphomicrobiales</taxon>
        <taxon>Notoacmeibacteraceae</taxon>
        <taxon>Notoacmeibacter</taxon>
    </lineage>
</organism>
<evidence type="ECO:0000256" key="2">
    <source>
        <dbReference type="ARBA" id="ARBA00019418"/>
    </source>
</evidence>
<comment type="caution">
    <text evidence="4">The sequence shown here is derived from an EMBL/GenBank/DDBJ whole genome shotgun (WGS) entry which is preliminary data.</text>
</comment>
<gene>
    <name evidence="4" type="ORF">B7H23_12850</name>
</gene>
<evidence type="ECO:0000256" key="1">
    <source>
        <dbReference type="ARBA" id="ARBA00008571"/>
    </source>
</evidence>
<dbReference type="RefSeq" id="WP_094077877.1">
    <property type="nucleotide sequence ID" value="NZ_NBYO01000003.1"/>
</dbReference>
<protein>
    <recommendedName>
        <fullName evidence="2">FAD assembly factor SdhE</fullName>
    </recommendedName>
</protein>
<comment type="similarity">
    <text evidence="1">Belongs to the SdhE FAD assembly factor family.</text>
</comment>
<dbReference type="GO" id="GO:0006099">
    <property type="term" value="P:tricarboxylic acid cycle"/>
    <property type="evidence" value="ECO:0007669"/>
    <property type="project" value="TreeGrafter"/>
</dbReference>
<dbReference type="EMBL" id="NBYO01000003">
    <property type="protein sequence ID" value="OXS99087.1"/>
    <property type="molecule type" value="Genomic_DNA"/>
</dbReference>
<evidence type="ECO:0000313" key="5">
    <source>
        <dbReference type="Proteomes" id="UP000215405"/>
    </source>
</evidence>
<name>A0A231UT25_9HYPH</name>
<reference evidence="5" key="1">
    <citation type="journal article" date="2017" name="Int. J. Syst. Evol. Microbiol.">
        <title>Notoacmeibacter marinus gen. nov., sp. nov., isolated from the gut of a limpet and proposal of Notoacmeibacteraceae fam. nov. in the order Rhizobiales of the class Alphaproteobacteria.</title>
        <authorList>
            <person name="Huang Z."/>
            <person name="Guo F."/>
            <person name="Lai Q."/>
        </authorList>
    </citation>
    <scope>NUCLEOTIDE SEQUENCE [LARGE SCALE GENOMIC DNA]</scope>
    <source>
        <strain evidence="5">XMTR2A4</strain>
    </source>
</reference>
<dbReference type="AlphaFoldDB" id="A0A231UT25"/>
<dbReference type="PANTHER" id="PTHR12469">
    <property type="entry name" value="PROTEIN EMI5 HOMOLOG, MITOCHONDRIAL"/>
    <property type="match status" value="1"/>
</dbReference>
<dbReference type="SUPFAM" id="SSF109910">
    <property type="entry name" value="YgfY-like"/>
    <property type="match status" value="1"/>
</dbReference>
<dbReference type="InterPro" id="IPR005631">
    <property type="entry name" value="SDH"/>
</dbReference>
<evidence type="ECO:0000313" key="4">
    <source>
        <dbReference type="EMBL" id="OXS99087.1"/>
    </source>
</evidence>
<dbReference type="PANTHER" id="PTHR12469:SF2">
    <property type="entry name" value="SUCCINATE DEHYDROGENASE ASSEMBLY FACTOR 2, MITOCHONDRIAL"/>
    <property type="match status" value="1"/>
</dbReference>
<proteinExistence type="inferred from homology"/>